<dbReference type="Gene3D" id="3.10.129.10">
    <property type="entry name" value="Hotdog Thioesterase"/>
    <property type="match status" value="2"/>
</dbReference>
<protein>
    <submittedName>
        <fullName evidence="3">Uncharacterized protein</fullName>
    </submittedName>
</protein>
<accession>A0A507C484</accession>
<evidence type="ECO:0000313" key="4">
    <source>
        <dbReference type="Proteomes" id="UP000319731"/>
    </source>
</evidence>
<comment type="caution">
    <text evidence="3">The sequence shown here is derived from an EMBL/GenBank/DDBJ whole genome shotgun (WGS) entry which is preliminary data.</text>
</comment>
<name>A0A507C484_9FUNG</name>
<organism evidence="3 4">
    <name type="scientific">Synchytrium microbalum</name>
    <dbReference type="NCBI Taxonomy" id="1806994"/>
    <lineage>
        <taxon>Eukaryota</taxon>
        <taxon>Fungi</taxon>
        <taxon>Fungi incertae sedis</taxon>
        <taxon>Chytridiomycota</taxon>
        <taxon>Chytridiomycota incertae sedis</taxon>
        <taxon>Chytridiomycetes</taxon>
        <taxon>Synchytriales</taxon>
        <taxon>Synchytriaceae</taxon>
        <taxon>Synchytrium</taxon>
    </lineage>
</organism>
<dbReference type="OrthoDB" id="60204at2759"/>
<dbReference type="CDD" id="cd03448">
    <property type="entry name" value="HDE_HSD"/>
    <property type="match status" value="1"/>
</dbReference>
<dbReference type="GeneID" id="42005330"/>
<dbReference type="PANTHER" id="PTHR13078:SF57">
    <property type="entry name" value="DEHYDRATASE, PUTATIVE (AFU_ORTHOLOGUE AFUA_5G00640)-RELATED"/>
    <property type="match status" value="1"/>
</dbReference>
<evidence type="ECO:0000313" key="3">
    <source>
        <dbReference type="EMBL" id="TPX32924.1"/>
    </source>
</evidence>
<dbReference type="InterPro" id="IPR029069">
    <property type="entry name" value="HotDog_dom_sf"/>
</dbReference>
<dbReference type="GO" id="GO:0006635">
    <property type="term" value="P:fatty acid beta-oxidation"/>
    <property type="evidence" value="ECO:0007669"/>
    <property type="project" value="TreeGrafter"/>
</dbReference>
<dbReference type="InterPro" id="IPR002539">
    <property type="entry name" value="MaoC-like_dom"/>
</dbReference>
<dbReference type="GO" id="GO:0004300">
    <property type="term" value="F:enoyl-CoA hydratase activity"/>
    <property type="evidence" value="ECO:0007669"/>
    <property type="project" value="TreeGrafter"/>
</dbReference>
<gene>
    <name evidence="3" type="ORF">SmJEL517_g04105</name>
</gene>
<feature type="domain" description="MaoC-like" evidence="1">
    <location>
        <begin position="169"/>
        <end position="283"/>
    </location>
</feature>
<dbReference type="PANTHER" id="PTHR13078">
    <property type="entry name" value="PEROXISOMAL MULTIFUNCTIONAL ENZYME TYPE 2-RELATED"/>
    <property type="match status" value="1"/>
</dbReference>
<sequence>MPPVDLSKLPETVTPTRFNKRDLILYAIGIGADELKFVYELDKDFQAIPTYPLVLPFRGMSNDVIDFVKASSEGNRGQIPGIKIEPGKGLDGERYIEIIRPMPLGGDFLIKTKTTGVYDVGKAAIIETENLITDKNGVEYVKLVGQGFIRDAGGFGGPRPPKPSLDTQIPNRPADKVVTYKTLQQQAVIYRLSGDYNPLHIDPEFSGKVGMKVPILHGLGSYGHAARALLKAYCDNDALRFKSMRGRFTNMVLPGQTLSTEMWLVRTEGNKQLIAFQTRIVETGVVAIGGGVAVLLTAGSKL</sequence>
<dbReference type="GO" id="GO:0005777">
    <property type="term" value="C:peroxisome"/>
    <property type="evidence" value="ECO:0007669"/>
    <property type="project" value="TreeGrafter"/>
</dbReference>
<dbReference type="GO" id="GO:0044594">
    <property type="term" value="F:17-beta-hydroxysteroid dehydrogenase (NAD+) activity"/>
    <property type="evidence" value="ECO:0007669"/>
    <property type="project" value="TreeGrafter"/>
</dbReference>
<feature type="domain" description="Peroxisomal multifunctional enzyme type 2-like N-terminal" evidence="2">
    <location>
        <begin position="18"/>
        <end position="141"/>
    </location>
</feature>
<dbReference type="Pfam" id="PF01575">
    <property type="entry name" value="MaoC_dehydratas"/>
    <property type="match status" value="1"/>
</dbReference>
<dbReference type="SUPFAM" id="SSF54637">
    <property type="entry name" value="Thioesterase/thiol ester dehydrase-isomerase"/>
    <property type="match status" value="2"/>
</dbReference>
<dbReference type="AlphaFoldDB" id="A0A507C484"/>
<keyword evidence="4" id="KW-1185">Reference proteome</keyword>
<proteinExistence type="predicted"/>
<dbReference type="GO" id="GO:0003857">
    <property type="term" value="F:(3S)-3-hydroxyacyl-CoA dehydrogenase (NAD+) activity"/>
    <property type="evidence" value="ECO:0007669"/>
    <property type="project" value="TreeGrafter"/>
</dbReference>
<dbReference type="Proteomes" id="UP000319731">
    <property type="component" value="Unassembled WGS sequence"/>
</dbReference>
<dbReference type="EMBL" id="QEAO01000025">
    <property type="protein sequence ID" value="TPX32924.1"/>
    <property type="molecule type" value="Genomic_DNA"/>
</dbReference>
<dbReference type="InterPro" id="IPR054357">
    <property type="entry name" value="MFE-2_N"/>
</dbReference>
<dbReference type="STRING" id="1806994.A0A507C484"/>
<reference evidence="3 4" key="1">
    <citation type="journal article" date="2019" name="Sci. Rep.">
        <title>Comparative genomics of chytrid fungi reveal insights into the obligate biotrophic and pathogenic lifestyle of Synchytrium endobioticum.</title>
        <authorList>
            <person name="van de Vossenberg B.T.L.H."/>
            <person name="Warris S."/>
            <person name="Nguyen H.D.T."/>
            <person name="van Gent-Pelzer M.P.E."/>
            <person name="Joly D.L."/>
            <person name="van de Geest H.C."/>
            <person name="Bonants P.J.M."/>
            <person name="Smith D.S."/>
            <person name="Levesque C.A."/>
            <person name="van der Lee T.A.J."/>
        </authorList>
    </citation>
    <scope>NUCLEOTIDE SEQUENCE [LARGE SCALE GENOMIC DNA]</scope>
    <source>
        <strain evidence="3 4">JEL517</strain>
    </source>
</reference>
<dbReference type="RefSeq" id="XP_031024053.1">
    <property type="nucleotide sequence ID" value="XM_031170033.1"/>
</dbReference>
<evidence type="ECO:0000259" key="2">
    <source>
        <dbReference type="Pfam" id="PF22622"/>
    </source>
</evidence>
<dbReference type="Pfam" id="PF22622">
    <property type="entry name" value="MFE-2_hydrat-2_N"/>
    <property type="match status" value="1"/>
</dbReference>
<evidence type="ECO:0000259" key="1">
    <source>
        <dbReference type="Pfam" id="PF01575"/>
    </source>
</evidence>